<sequence length="471" mass="52532">MHSCGMEFLLSDASLSSGPNSDQQQHQSSLIFGSSFVSYESSTPYSDATKTKKHPPNHVKRPMNAFMVWSQLERRRIVSSAPDMHNAEISKQLGRRWKLLTEEQRKPYREEADKLKMLHKKEYPDYKYRPKKKPVKGGNNGDQKTEDMPRRDSDSTLRGVSEASKAIKSKCKNSIKLKEKNLVLSENLTRALQKLQKRESNSSQMKPVKSFSLERIKTPNVNLPSMTTPPLSPDSVLLKKDHQQNLTQNIDNFQLSSLTTLDGFLATHDLPQSSSSDIMRNQNTSANVAVLSDLDNINDLMSIPEDLPIDLIDGAAVEFWEDGLGRRLDVFTPPTPQSPHCAGLETSRLALWPEASLENINDPYLCSGGSLALTPTKSEFQPRDYGVKINVTHAGERFLDINMVGENGYINCKPGYESFISTRSAGENSLQDPSGGIASTEIFDFSSDSSLSLAVNNSLNQLQDGEFLCRN</sequence>
<dbReference type="AlphaFoldDB" id="A0A8B7N871"/>
<dbReference type="FunFam" id="1.10.30.10:FF:000002">
    <property type="entry name" value="transcription factor Sox-2"/>
    <property type="match status" value="1"/>
</dbReference>
<dbReference type="InterPro" id="IPR050140">
    <property type="entry name" value="SRY-related_HMG-box_TF-like"/>
</dbReference>
<dbReference type="Pfam" id="PF00505">
    <property type="entry name" value="HMG_box"/>
    <property type="match status" value="1"/>
</dbReference>
<dbReference type="InterPro" id="IPR036910">
    <property type="entry name" value="HMG_box_dom_sf"/>
</dbReference>
<evidence type="ECO:0000256" key="1">
    <source>
        <dbReference type="ARBA" id="ARBA00004123"/>
    </source>
</evidence>
<accession>A0A8B7N871</accession>
<dbReference type="GO" id="GO:0000978">
    <property type="term" value="F:RNA polymerase II cis-regulatory region sequence-specific DNA binding"/>
    <property type="evidence" value="ECO:0007669"/>
    <property type="project" value="TreeGrafter"/>
</dbReference>
<dbReference type="GO" id="GO:0005634">
    <property type="term" value="C:nucleus"/>
    <property type="evidence" value="ECO:0007669"/>
    <property type="project" value="UniProtKB-SubCell"/>
</dbReference>
<dbReference type="GO" id="GO:0001228">
    <property type="term" value="F:DNA-binding transcription activator activity, RNA polymerase II-specific"/>
    <property type="evidence" value="ECO:0007669"/>
    <property type="project" value="TreeGrafter"/>
</dbReference>
<dbReference type="SMART" id="SM00398">
    <property type="entry name" value="HMG"/>
    <property type="match status" value="1"/>
</dbReference>
<gene>
    <name evidence="8" type="primary">LOC108667519</name>
</gene>
<keyword evidence="7" id="KW-1185">Reference proteome</keyword>
<dbReference type="PANTHER" id="PTHR10270">
    <property type="entry name" value="SOX TRANSCRIPTION FACTOR"/>
    <property type="match status" value="1"/>
</dbReference>
<dbReference type="GO" id="GO:0000122">
    <property type="term" value="P:negative regulation of transcription by RNA polymerase II"/>
    <property type="evidence" value="ECO:0007669"/>
    <property type="project" value="TreeGrafter"/>
</dbReference>
<dbReference type="PANTHER" id="PTHR10270:SF323">
    <property type="entry name" value="TRANSCRIPTION FACTOR SOX-14-RELATED"/>
    <property type="match status" value="1"/>
</dbReference>
<dbReference type="PROSITE" id="PS50118">
    <property type="entry name" value="HMG_BOX_2"/>
    <property type="match status" value="1"/>
</dbReference>
<reference evidence="8" key="1">
    <citation type="submission" date="2025-08" db="UniProtKB">
        <authorList>
            <consortium name="RefSeq"/>
        </authorList>
    </citation>
    <scope>IDENTIFICATION</scope>
    <source>
        <tissue evidence="8">Whole organism</tissue>
    </source>
</reference>
<dbReference type="SUPFAM" id="SSF47095">
    <property type="entry name" value="HMG-box"/>
    <property type="match status" value="1"/>
</dbReference>
<feature type="compositionally biased region" description="Basic and acidic residues" evidence="5">
    <location>
        <begin position="143"/>
        <end position="155"/>
    </location>
</feature>
<protein>
    <submittedName>
        <fullName evidence="8">Transcription factor SOX-14</fullName>
    </submittedName>
</protein>
<evidence type="ECO:0000256" key="5">
    <source>
        <dbReference type="SAM" id="MobiDB-lite"/>
    </source>
</evidence>
<evidence type="ECO:0000256" key="3">
    <source>
        <dbReference type="ARBA" id="ARBA00023242"/>
    </source>
</evidence>
<feature type="DNA-binding region" description="HMG box" evidence="4">
    <location>
        <begin position="59"/>
        <end position="127"/>
    </location>
</feature>
<dbReference type="GO" id="GO:0030182">
    <property type="term" value="P:neuron differentiation"/>
    <property type="evidence" value="ECO:0007669"/>
    <property type="project" value="TreeGrafter"/>
</dbReference>
<evidence type="ECO:0000256" key="4">
    <source>
        <dbReference type="PROSITE-ProRule" id="PRU00267"/>
    </source>
</evidence>
<dbReference type="KEGG" id="hazt:108667519"/>
<feature type="domain" description="HMG box" evidence="6">
    <location>
        <begin position="59"/>
        <end position="127"/>
    </location>
</feature>
<dbReference type="Gene3D" id="1.10.30.10">
    <property type="entry name" value="High mobility group box domain"/>
    <property type="match status" value="1"/>
</dbReference>
<dbReference type="RefSeq" id="XP_018010041.2">
    <property type="nucleotide sequence ID" value="XM_018154552.2"/>
</dbReference>
<evidence type="ECO:0000256" key="2">
    <source>
        <dbReference type="ARBA" id="ARBA00023125"/>
    </source>
</evidence>
<evidence type="ECO:0000313" key="8">
    <source>
        <dbReference type="RefSeq" id="XP_018010041.2"/>
    </source>
</evidence>
<dbReference type="OrthoDB" id="1919336at2759"/>
<feature type="region of interest" description="Disordered" evidence="5">
    <location>
        <begin position="121"/>
        <end position="165"/>
    </location>
</feature>
<comment type="subcellular location">
    <subcellularLocation>
        <location evidence="1">Nucleus</location>
    </subcellularLocation>
</comment>
<keyword evidence="2 4" id="KW-0238">DNA-binding</keyword>
<name>A0A8B7N871_HYAAZ</name>
<evidence type="ECO:0000259" key="6">
    <source>
        <dbReference type="PROSITE" id="PS50118"/>
    </source>
</evidence>
<organism evidence="7 8">
    <name type="scientific">Hyalella azteca</name>
    <name type="common">Amphipod</name>
    <dbReference type="NCBI Taxonomy" id="294128"/>
    <lineage>
        <taxon>Eukaryota</taxon>
        <taxon>Metazoa</taxon>
        <taxon>Ecdysozoa</taxon>
        <taxon>Arthropoda</taxon>
        <taxon>Crustacea</taxon>
        <taxon>Multicrustacea</taxon>
        <taxon>Malacostraca</taxon>
        <taxon>Eumalacostraca</taxon>
        <taxon>Peracarida</taxon>
        <taxon>Amphipoda</taxon>
        <taxon>Senticaudata</taxon>
        <taxon>Talitrida</taxon>
        <taxon>Talitroidea</taxon>
        <taxon>Hyalellidae</taxon>
        <taxon>Hyalella</taxon>
    </lineage>
</organism>
<proteinExistence type="predicted"/>
<keyword evidence="3 4" id="KW-0539">Nucleus</keyword>
<dbReference type="GO" id="GO:0007420">
    <property type="term" value="P:brain development"/>
    <property type="evidence" value="ECO:0007669"/>
    <property type="project" value="TreeGrafter"/>
</dbReference>
<dbReference type="Proteomes" id="UP000694843">
    <property type="component" value="Unplaced"/>
</dbReference>
<evidence type="ECO:0000313" key="7">
    <source>
        <dbReference type="Proteomes" id="UP000694843"/>
    </source>
</evidence>
<dbReference type="CDD" id="cd22029">
    <property type="entry name" value="HMG-box_SoxC"/>
    <property type="match status" value="1"/>
</dbReference>
<dbReference type="InterPro" id="IPR009071">
    <property type="entry name" value="HMG_box_dom"/>
</dbReference>
<dbReference type="GeneID" id="108667519"/>